<gene>
    <name evidence="13" type="ORF">OAUR00152_LOCUS39524</name>
</gene>
<evidence type="ECO:0000256" key="7">
    <source>
        <dbReference type="ARBA" id="ARBA00023136"/>
    </source>
</evidence>
<keyword evidence="6" id="KW-0560">Oxidoreductase</keyword>
<feature type="transmembrane region" description="Helical" evidence="11">
    <location>
        <begin position="240"/>
        <end position="259"/>
    </location>
</feature>
<dbReference type="InterPro" id="IPR044698">
    <property type="entry name" value="VKOR/LTO1"/>
</dbReference>
<dbReference type="InterPro" id="IPR038354">
    <property type="entry name" value="VKOR_sf"/>
</dbReference>
<dbReference type="Pfam" id="PF07884">
    <property type="entry name" value="VKOR"/>
    <property type="match status" value="1"/>
</dbReference>
<evidence type="ECO:0000256" key="11">
    <source>
        <dbReference type="SAM" id="Phobius"/>
    </source>
</evidence>
<protein>
    <recommendedName>
        <fullName evidence="12">Vitamin K epoxide reductase domain-containing protein</fullName>
    </recommendedName>
</protein>
<feature type="compositionally biased region" description="Basic and acidic residues" evidence="10">
    <location>
        <begin position="390"/>
        <end position="399"/>
    </location>
</feature>
<evidence type="ECO:0000256" key="3">
    <source>
        <dbReference type="ARBA" id="ARBA00022692"/>
    </source>
</evidence>
<feature type="transmembrane region" description="Helical" evidence="11">
    <location>
        <begin position="128"/>
        <end position="148"/>
    </location>
</feature>
<dbReference type="SUPFAM" id="SSF52833">
    <property type="entry name" value="Thioredoxin-like"/>
    <property type="match status" value="1"/>
</dbReference>
<dbReference type="CDD" id="cd12916">
    <property type="entry name" value="VKOR_1"/>
    <property type="match status" value="1"/>
</dbReference>
<dbReference type="InterPro" id="IPR012932">
    <property type="entry name" value="VKOR"/>
</dbReference>
<evidence type="ECO:0000256" key="5">
    <source>
        <dbReference type="ARBA" id="ARBA00022989"/>
    </source>
</evidence>
<organism evidence="13">
    <name type="scientific">Odontella aurita</name>
    <dbReference type="NCBI Taxonomy" id="265563"/>
    <lineage>
        <taxon>Eukaryota</taxon>
        <taxon>Sar</taxon>
        <taxon>Stramenopiles</taxon>
        <taxon>Ochrophyta</taxon>
        <taxon>Bacillariophyta</taxon>
        <taxon>Mediophyceae</taxon>
        <taxon>Biddulphiophycidae</taxon>
        <taxon>Eupodiscales</taxon>
        <taxon>Odontellaceae</taxon>
        <taxon>Odontella</taxon>
    </lineage>
</organism>
<evidence type="ECO:0000256" key="2">
    <source>
        <dbReference type="ARBA" id="ARBA00006214"/>
    </source>
</evidence>
<feature type="transmembrane region" description="Helical" evidence="11">
    <location>
        <begin position="208"/>
        <end position="228"/>
    </location>
</feature>
<dbReference type="GO" id="GO:0016491">
    <property type="term" value="F:oxidoreductase activity"/>
    <property type="evidence" value="ECO:0007669"/>
    <property type="project" value="UniProtKB-KW"/>
</dbReference>
<feature type="region of interest" description="Disordered" evidence="10">
    <location>
        <begin position="21"/>
        <end position="55"/>
    </location>
</feature>
<dbReference type="Gene3D" id="1.20.1440.130">
    <property type="entry name" value="VKOR domain"/>
    <property type="match status" value="1"/>
</dbReference>
<comment type="similarity">
    <text evidence="2">Belongs to the VKOR family.</text>
</comment>
<feature type="compositionally biased region" description="Low complexity" evidence="10">
    <location>
        <begin position="21"/>
        <end position="52"/>
    </location>
</feature>
<evidence type="ECO:0000256" key="6">
    <source>
        <dbReference type="ARBA" id="ARBA00023002"/>
    </source>
</evidence>
<keyword evidence="8" id="KW-1015">Disulfide bond</keyword>
<dbReference type="Gene3D" id="3.40.30.10">
    <property type="entry name" value="Glutaredoxin"/>
    <property type="match status" value="1"/>
</dbReference>
<feature type="transmembrane region" description="Helical" evidence="11">
    <location>
        <begin position="178"/>
        <end position="202"/>
    </location>
</feature>
<evidence type="ECO:0000259" key="12">
    <source>
        <dbReference type="SMART" id="SM00756"/>
    </source>
</evidence>
<dbReference type="PANTHER" id="PTHR34573">
    <property type="entry name" value="VKC DOMAIN-CONTAINING PROTEIN"/>
    <property type="match status" value="1"/>
</dbReference>
<accession>A0A7S4NFW6</accession>
<name>A0A7S4NFW6_9STRA</name>
<feature type="region of interest" description="Disordered" evidence="10">
    <location>
        <begin position="390"/>
        <end position="409"/>
    </location>
</feature>
<sequence length="409" mass="42745">MALFGGTAADAFVVVRPSALSPSAASSSSSSSASVTLRMTTESEPAESSSETIGPPCWNPQLRREIASLSTLGAAETSWLAYDKLWGDGVAASAICGSDASNPAGGCGSVLDGPYAALSLGEGTNVPLSAVGFAAYASVFALAVWPLLFGSGRKGGDFVAVDDDDDEGEEEMDVTNRLALAALTTVMATFSSYLMGLLFGVIHASCPFCFVSAALSFALGGITWFGGVVPSNKAKEGARIGLGGFLASTAAILALFLSVEGNGVGTNDILAANGFTASVVANAATRQEQKDLPPPPVTTHSSERALKLALDLESLDARMFGAYWCSHCYEQKQKLGYEAMGRLPYVECSKEGLNSKRDLCQEREVPGYPTWEVGGKLYPGEMELDELEDMVRESRERLAKKSTSTSPSS</sequence>
<reference evidence="13" key="1">
    <citation type="submission" date="2021-01" db="EMBL/GenBank/DDBJ databases">
        <authorList>
            <person name="Corre E."/>
            <person name="Pelletier E."/>
            <person name="Niang G."/>
            <person name="Scheremetjew M."/>
            <person name="Finn R."/>
            <person name="Kale V."/>
            <person name="Holt S."/>
            <person name="Cochrane G."/>
            <person name="Meng A."/>
            <person name="Brown T."/>
            <person name="Cohen L."/>
        </authorList>
    </citation>
    <scope>NUCLEOTIDE SEQUENCE</scope>
    <source>
        <strain evidence="13">Isolate 1302-5</strain>
    </source>
</reference>
<dbReference type="GO" id="GO:0016020">
    <property type="term" value="C:membrane"/>
    <property type="evidence" value="ECO:0007669"/>
    <property type="project" value="UniProtKB-SubCell"/>
</dbReference>
<keyword evidence="5 11" id="KW-1133">Transmembrane helix</keyword>
<dbReference type="GO" id="GO:0048038">
    <property type="term" value="F:quinone binding"/>
    <property type="evidence" value="ECO:0007669"/>
    <property type="project" value="UniProtKB-KW"/>
</dbReference>
<dbReference type="AlphaFoldDB" id="A0A7S4NFW6"/>
<evidence type="ECO:0000313" key="13">
    <source>
        <dbReference type="EMBL" id="CAE2284429.1"/>
    </source>
</evidence>
<feature type="domain" description="Vitamin K epoxide reductase" evidence="12">
    <location>
        <begin position="56"/>
        <end position="227"/>
    </location>
</feature>
<evidence type="ECO:0000256" key="9">
    <source>
        <dbReference type="ARBA" id="ARBA00023284"/>
    </source>
</evidence>
<comment type="subcellular location">
    <subcellularLocation>
        <location evidence="1">Membrane</location>
        <topology evidence="1">Multi-pass membrane protein</topology>
    </subcellularLocation>
</comment>
<dbReference type="SMART" id="SM00756">
    <property type="entry name" value="VKc"/>
    <property type="match status" value="1"/>
</dbReference>
<keyword evidence="4" id="KW-0874">Quinone</keyword>
<evidence type="ECO:0000256" key="4">
    <source>
        <dbReference type="ARBA" id="ARBA00022719"/>
    </source>
</evidence>
<evidence type="ECO:0000256" key="10">
    <source>
        <dbReference type="SAM" id="MobiDB-lite"/>
    </source>
</evidence>
<dbReference type="InterPro" id="IPR036249">
    <property type="entry name" value="Thioredoxin-like_sf"/>
</dbReference>
<keyword evidence="3 11" id="KW-0812">Transmembrane</keyword>
<evidence type="ECO:0000256" key="8">
    <source>
        <dbReference type="ARBA" id="ARBA00023157"/>
    </source>
</evidence>
<dbReference type="PANTHER" id="PTHR34573:SF1">
    <property type="entry name" value="VITAMIN K EPOXIDE REDUCTASE DOMAIN-CONTAINING PROTEIN"/>
    <property type="match status" value="1"/>
</dbReference>
<dbReference type="EMBL" id="HBKQ01057862">
    <property type="protein sequence ID" value="CAE2284429.1"/>
    <property type="molecule type" value="Transcribed_RNA"/>
</dbReference>
<proteinExistence type="inferred from homology"/>
<keyword evidence="9" id="KW-0676">Redox-active center</keyword>
<evidence type="ECO:0000256" key="1">
    <source>
        <dbReference type="ARBA" id="ARBA00004141"/>
    </source>
</evidence>
<keyword evidence="7 11" id="KW-0472">Membrane</keyword>